<dbReference type="Proteomes" id="UP001056778">
    <property type="component" value="Chromosome 9"/>
</dbReference>
<evidence type="ECO:0000313" key="1">
    <source>
        <dbReference type="EMBL" id="KAI4454682.1"/>
    </source>
</evidence>
<comment type="caution">
    <text evidence="1">The sequence shown here is derived from an EMBL/GenBank/DDBJ whole genome shotgun (WGS) entry which is preliminary data.</text>
</comment>
<evidence type="ECO:0000313" key="2">
    <source>
        <dbReference type="Proteomes" id="UP001056778"/>
    </source>
</evidence>
<accession>A0ACB9SLS5</accession>
<name>A0ACB9SLS5_HOLOL</name>
<gene>
    <name evidence="1" type="ORF">MML48_9g00010754</name>
</gene>
<reference evidence="1" key="1">
    <citation type="submission" date="2022-04" db="EMBL/GenBank/DDBJ databases">
        <title>Chromosome-scale genome assembly of Holotrichia oblita Faldermann.</title>
        <authorList>
            <person name="Rongchong L."/>
        </authorList>
    </citation>
    <scope>NUCLEOTIDE SEQUENCE</scope>
    <source>
        <strain evidence="1">81SQS9</strain>
    </source>
</reference>
<protein>
    <submittedName>
        <fullName evidence="1">G patch domain containing protein</fullName>
    </submittedName>
</protein>
<keyword evidence="2" id="KW-1185">Reference proteome</keyword>
<sequence>MSMLAEPKRKQRWSLNPRGKLWTEDKNNFGHKMLEKMGWKHGKGLGAKENGVTDPLKVSYKNDSKGMGYEEVEEWTAHEDNFSSLLENLNGDEKLPDDPKIMSLETKVQNSRARINYHKFTKAKDLSRYSEKELANIFGRKSLKQNVDNDKLEKVDDIVEAVDDNDHLVNKGSMLDYFKDKLLNRGKSNLEKHTKQESESENERVGFGFTENNNKAAERDEDNVRRTKKKKRKHVDAAAIVKNSETEVVNIERDAENEHIGIEFVEDNPCSSKKKKRKHSEKDATEEDNDNTHIIKKKKRKHLEKDATEEDNDNSQTIKKKKRKHIDATINEDCEVVEKPRRKKKDKSTKTDHRKEEENLNVSAGNDNTIEQIQAETEENSPETQVVKKAKKSKKQKVENDDLGGVSNPGFTDKLENEITPEKRKKKKRKHSETLPEGIDNPTFHSKEDSSNVALDCLSPYEVKPKKKKKSKKTEIGLDNPALNLSEVIVDGDLMLNVVNTPVVAEEQVTKKFKPDLNIERVRNNRRKSVRFNDVLEEHIIPNNPSERSNEYISNRNELFDINTMVIEEGIKEEMEKNGVKYERKSVDMGDLNDPKEINRKVVETSVKEELNRGLNPQSGFVNNAFDIRSVDKINFCNDKFELKPSPNGIDNKAFNKTKTEIEENVNSISNKIERYQAEVENNINECKYELSQDSYTGYYSIGDVARISENIRVEEGLKLCFKQANFRTPVPHYHKGGGVALPKKSYRHLIQGDITVTFRSSNLHEIKGYATESNRGRIS</sequence>
<dbReference type="EMBL" id="CM043023">
    <property type="protein sequence ID" value="KAI4454682.1"/>
    <property type="molecule type" value="Genomic_DNA"/>
</dbReference>
<proteinExistence type="predicted"/>
<organism evidence="1 2">
    <name type="scientific">Holotrichia oblita</name>
    <name type="common">Chafer beetle</name>
    <dbReference type="NCBI Taxonomy" id="644536"/>
    <lineage>
        <taxon>Eukaryota</taxon>
        <taxon>Metazoa</taxon>
        <taxon>Ecdysozoa</taxon>
        <taxon>Arthropoda</taxon>
        <taxon>Hexapoda</taxon>
        <taxon>Insecta</taxon>
        <taxon>Pterygota</taxon>
        <taxon>Neoptera</taxon>
        <taxon>Endopterygota</taxon>
        <taxon>Coleoptera</taxon>
        <taxon>Polyphaga</taxon>
        <taxon>Scarabaeiformia</taxon>
        <taxon>Scarabaeidae</taxon>
        <taxon>Melolonthinae</taxon>
        <taxon>Holotrichia</taxon>
    </lineage>
</organism>